<gene>
    <name evidence="1" type="ORF">RRG08_032128</name>
</gene>
<name>A0AAE0ZDI2_9GAST</name>
<proteinExistence type="predicted"/>
<organism evidence="1 2">
    <name type="scientific">Elysia crispata</name>
    <name type="common">lettuce slug</name>
    <dbReference type="NCBI Taxonomy" id="231223"/>
    <lineage>
        <taxon>Eukaryota</taxon>
        <taxon>Metazoa</taxon>
        <taxon>Spiralia</taxon>
        <taxon>Lophotrochozoa</taxon>
        <taxon>Mollusca</taxon>
        <taxon>Gastropoda</taxon>
        <taxon>Heterobranchia</taxon>
        <taxon>Euthyneura</taxon>
        <taxon>Panpulmonata</taxon>
        <taxon>Sacoglossa</taxon>
        <taxon>Placobranchoidea</taxon>
        <taxon>Plakobranchidae</taxon>
        <taxon>Elysia</taxon>
    </lineage>
</organism>
<reference evidence="1" key="1">
    <citation type="journal article" date="2023" name="G3 (Bethesda)">
        <title>A reference genome for the long-term kleptoplast-retaining sea slug Elysia crispata morphotype clarki.</title>
        <authorList>
            <person name="Eastman K.E."/>
            <person name="Pendleton A.L."/>
            <person name="Shaikh M.A."/>
            <person name="Suttiyut T."/>
            <person name="Ogas R."/>
            <person name="Tomko P."/>
            <person name="Gavelis G."/>
            <person name="Widhalm J.R."/>
            <person name="Wisecaver J.H."/>
        </authorList>
    </citation>
    <scope>NUCLEOTIDE SEQUENCE</scope>
    <source>
        <strain evidence="1">ECLA1</strain>
    </source>
</reference>
<sequence length="91" mass="10267">MWQRLPEREKHYTSKETCSGASVSVYILIATHGNRLHRSSTARTVQHHGKTDLLVPGRLSRLLASALQIFRRSALVDEGTTKDKPKQKIMA</sequence>
<protein>
    <submittedName>
        <fullName evidence="1">Uncharacterized protein</fullName>
    </submittedName>
</protein>
<keyword evidence="2" id="KW-1185">Reference proteome</keyword>
<dbReference type="EMBL" id="JAWDGP010004149">
    <property type="protein sequence ID" value="KAK3767453.1"/>
    <property type="molecule type" value="Genomic_DNA"/>
</dbReference>
<evidence type="ECO:0000313" key="1">
    <source>
        <dbReference type="EMBL" id="KAK3767453.1"/>
    </source>
</evidence>
<dbReference type="Proteomes" id="UP001283361">
    <property type="component" value="Unassembled WGS sequence"/>
</dbReference>
<dbReference type="AlphaFoldDB" id="A0AAE0ZDI2"/>
<comment type="caution">
    <text evidence="1">The sequence shown here is derived from an EMBL/GenBank/DDBJ whole genome shotgun (WGS) entry which is preliminary data.</text>
</comment>
<accession>A0AAE0ZDI2</accession>
<evidence type="ECO:0000313" key="2">
    <source>
        <dbReference type="Proteomes" id="UP001283361"/>
    </source>
</evidence>